<keyword evidence="4" id="KW-0812">Transmembrane</keyword>
<dbReference type="Pfam" id="PF10145">
    <property type="entry name" value="PhageMin_Tail"/>
    <property type="match status" value="1"/>
</dbReference>
<dbReference type="NCBIfam" id="TIGR01760">
    <property type="entry name" value="tape_meas_TP901"/>
    <property type="match status" value="1"/>
</dbReference>
<evidence type="ECO:0000259" key="5">
    <source>
        <dbReference type="Pfam" id="PF10145"/>
    </source>
</evidence>
<feature type="transmembrane region" description="Helical" evidence="4">
    <location>
        <begin position="570"/>
        <end position="590"/>
    </location>
</feature>
<evidence type="ECO:0000313" key="7">
    <source>
        <dbReference type="Proteomes" id="UP000487258"/>
    </source>
</evidence>
<gene>
    <name evidence="6" type="ORF">GQM04_06590</name>
</gene>
<accession>A0A6L6ZP03</accession>
<keyword evidence="4" id="KW-0472">Membrane</keyword>
<dbReference type="EMBL" id="WTMY01000036">
    <property type="protein sequence ID" value="MWL45196.1"/>
    <property type="molecule type" value="Genomic_DNA"/>
</dbReference>
<evidence type="ECO:0000313" key="6">
    <source>
        <dbReference type="EMBL" id="MWL45196.1"/>
    </source>
</evidence>
<protein>
    <submittedName>
        <fullName evidence="6">Phage tail tape measure protein</fullName>
    </submittedName>
</protein>
<dbReference type="InterPro" id="IPR010090">
    <property type="entry name" value="Phage_tape_meas"/>
</dbReference>
<dbReference type="AlphaFoldDB" id="A0A6L6ZP03"/>
<feature type="region of interest" description="Disordered" evidence="3">
    <location>
        <begin position="875"/>
        <end position="905"/>
    </location>
</feature>
<keyword evidence="2" id="KW-0175">Coiled coil</keyword>
<evidence type="ECO:0000256" key="3">
    <source>
        <dbReference type="SAM" id="MobiDB-lite"/>
    </source>
</evidence>
<keyword evidence="4" id="KW-1133">Transmembrane helix</keyword>
<sequence>MSNNLQIRVALTAVDRLTQPVRRAREMTGALSESLSSTQNALKSLQRSSDAFSRARQQVASTENSLNDARARLQRLQEAQRTGTALTEKQQETLRALTAKVERLNTVYSLHQSRLREAGRELEAHGIRADGSNRAVEEAIRRTQEYNDQLERQQAQLSRVTQAQQRYDRVQDIAGKLSQRGAVAMAAGSAGLYAAGHAVAPVVEEQRQGALIAAQSGGSAEDGQRYSRMIQNIRASGVATDIAMISEAAAATQSTLGALGTVGTEELERVTRQALDLAQVTGGSVAEQVQAAGIMLKNGLAANAGEAVDLMAAGMQKMSAEMRAELPEILHEYSTHFRNMGLSGSETMTLLVSMAQQGKFALDKTGDAVKEFSIRGSDMSKASVEAYEMIGLNAERMSSAIASGGAAAREAMQRTAAGLLKIQAPAERANAAIALFGTPIEDLAVDQIPDFLRSLATVSDRMGQVQGTARRMGDVLRDNLGGDADRLSGVFSGIRSDVVSLVTDDIRELVQAVASVGERFRSWIQENPQLVRTLTLTVGGVLAATTAIGALSVGGGLLTGVFAKLQLGSALLGGGLSSVATGVSGLVLRLSGLPALWGMVSGAFSVLGGALAGLLSPVGLVIAALAGGALLIWRHWEQVKAFMLGTFQALWAGLAPVRESIAQFAPLFDLVSGAVSTVFDWFTRLLTPVQASNESLERCTSAGETFGRVLSGAISLALTPMKALMDGLAWVLEKLGVLPDEAERARRKLEDAQRASLLQGKLSLLQGDVNAIITPAKPVDGNGDKGGKGGNDENGGKPSVINDGTSGVLRRLKGIEGNTSGMLQEARKRIGPGDIVFKNLPRALAVRGQWNEPTVAPGLPPVPALSPVSPVVSPDTSRPVEVKQWAPVSPSSGSASRASAPAPSPVFDGEIHVHLHNVVTQNPRDLARMVGEAVREEIRRQSGGINSFRDRD</sequence>
<comment type="caution">
    <text evidence="6">The sequence shown here is derived from an EMBL/GenBank/DDBJ whole genome shotgun (WGS) entry which is preliminary data.</text>
</comment>
<feature type="region of interest" description="Disordered" evidence="3">
    <location>
        <begin position="775"/>
        <end position="805"/>
    </location>
</feature>
<proteinExistence type="predicted"/>
<feature type="coiled-coil region" evidence="2">
    <location>
        <begin position="133"/>
        <end position="163"/>
    </location>
</feature>
<evidence type="ECO:0000256" key="4">
    <source>
        <dbReference type="SAM" id="Phobius"/>
    </source>
</evidence>
<feature type="transmembrane region" description="Helical" evidence="4">
    <location>
        <begin position="610"/>
        <end position="633"/>
    </location>
</feature>
<feature type="transmembrane region" description="Helical" evidence="4">
    <location>
        <begin position="534"/>
        <end position="558"/>
    </location>
</feature>
<dbReference type="PANTHER" id="PTHR37813">
    <property type="entry name" value="FELS-2 PROPHAGE PROTEIN"/>
    <property type="match status" value="1"/>
</dbReference>
<feature type="coiled-coil region" evidence="2">
    <location>
        <begin position="52"/>
        <end position="107"/>
    </location>
</feature>
<dbReference type="PANTHER" id="PTHR37813:SF1">
    <property type="entry name" value="FELS-2 PROPHAGE PROTEIN"/>
    <property type="match status" value="1"/>
</dbReference>
<organism evidence="6 7">
    <name type="scientific">Escherichia coli</name>
    <dbReference type="NCBI Taxonomy" id="562"/>
    <lineage>
        <taxon>Bacteria</taxon>
        <taxon>Pseudomonadati</taxon>
        <taxon>Pseudomonadota</taxon>
        <taxon>Gammaproteobacteria</taxon>
        <taxon>Enterobacterales</taxon>
        <taxon>Enterobacteriaceae</taxon>
        <taxon>Escherichia</taxon>
    </lineage>
</organism>
<evidence type="ECO:0000256" key="2">
    <source>
        <dbReference type="SAM" id="Coils"/>
    </source>
</evidence>
<reference evidence="6 7" key="1">
    <citation type="submission" date="2019-12" db="EMBL/GenBank/DDBJ databases">
        <title>Enteriobacteria Tanzani isolates_10432.</title>
        <authorList>
            <person name="Subbiah M."/>
            <person name="Call D."/>
        </authorList>
    </citation>
    <scope>NUCLEOTIDE SEQUENCE [LARGE SCALE GENOMIC DNA]</scope>
    <source>
        <strain evidence="6 7">10432wF6</strain>
    </source>
</reference>
<evidence type="ECO:0000256" key="1">
    <source>
        <dbReference type="ARBA" id="ARBA00022612"/>
    </source>
</evidence>
<name>A0A6L6ZP03_ECOLX</name>
<keyword evidence="1" id="KW-1188">Viral release from host cell</keyword>
<feature type="compositionally biased region" description="Basic and acidic residues" evidence="3">
    <location>
        <begin position="782"/>
        <end position="795"/>
    </location>
</feature>
<dbReference type="RefSeq" id="WP_160445439.1">
    <property type="nucleotide sequence ID" value="NZ_WTMY01000036.1"/>
</dbReference>
<feature type="compositionally biased region" description="Low complexity" evidence="3">
    <location>
        <begin position="886"/>
        <end position="901"/>
    </location>
</feature>
<feature type="domain" description="Phage tail tape measure protein" evidence="5">
    <location>
        <begin position="239"/>
        <end position="437"/>
    </location>
</feature>
<dbReference type="Proteomes" id="UP000487258">
    <property type="component" value="Unassembled WGS sequence"/>
</dbReference>